<dbReference type="GO" id="GO:0005975">
    <property type="term" value="P:carbohydrate metabolic process"/>
    <property type="evidence" value="ECO:0007669"/>
    <property type="project" value="InterPro"/>
</dbReference>
<dbReference type="InterPro" id="IPR025705">
    <property type="entry name" value="Beta_hexosaminidase_sua/sub"/>
</dbReference>
<evidence type="ECO:0000256" key="7">
    <source>
        <dbReference type="SAM" id="SignalP"/>
    </source>
</evidence>
<dbReference type="SMART" id="SM00758">
    <property type="entry name" value="PA14"/>
    <property type="match status" value="1"/>
</dbReference>
<dbReference type="InterPro" id="IPR029018">
    <property type="entry name" value="Hex-like_dom2"/>
</dbReference>
<evidence type="ECO:0000256" key="4">
    <source>
        <dbReference type="ARBA" id="ARBA00022801"/>
    </source>
</evidence>
<evidence type="ECO:0000256" key="3">
    <source>
        <dbReference type="ARBA" id="ARBA00012663"/>
    </source>
</evidence>
<dbReference type="Gene3D" id="3.90.182.10">
    <property type="entry name" value="Toxin - Anthrax Protective Antigen,domain 1"/>
    <property type="match status" value="1"/>
</dbReference>
<dbReference type="PANTHER" id="PTHR22600">
    <property type="entry name" value="BETA-HEXOSAMINIDASE"/>
    <property type="match status" value="1"/>
</dbReference>
<comment type="similarity">
    <text evidence="2">Belongs to the glycosyl hydrolase 20 family.</text>
</comment>
<dbReference type="CDD" id="cd06563">
    <property type="entry name" value="GH20_chitobiase-like"/>
    <property type="match status" value="1"/>
</dbReference>
<dbReference type="SUPFAM" id="SSF51445">
    <property type="entry name" value="(Trans)glycosidases"/>
    <property type="match status" value="1"/>
</dbReference>
<dbReference type="GO" id="GO:0030203">
    <property type="term" value="P:glycosaminoglycan metabolic process"/>
    <property type="evidence" value="ECO:0007669"/>
    <property type="project" value="TreeGrafter"/>
</dbReference>
<dbReference type="OrthoDB" id="726159at2"/>
<sequence length="767" mass="85490">MRRVFALTLSLALGMGLGTAAHAQDLRYPIVPYPQQLVPMEGSFVITGSTRLVLPANTRLFSNEVAQLQSLVRQGIGTTLKTTASTTSGNVIVLKQDLSLAGEEDYTMTVSPKQLQISAKAPAGFFRAIATLRQLMPPAIEGRSTGSLRALNIPALQLNDHPVYSWRGMHLDVSRHFFSVSYLKKFIDLLALYKMNKLHLHLTDDQGWRIEIKKYPLLTEKGAWREFNNQDSVCMEKAKDNPDMEIDKEHIIQRDGKTLYGGFYTQAQMKDIIAYAAARHVEIIPEIDMPGHMMAAIRAYPFLTCDGKSGWGKDFSTPICPCNETTFRFAEDVFTEIAALFPSKYLHLGADEVEKTSWAASPACTEVMKANNLKSVEELQSYFVKRMERFFHSKGKVLIGWDEILEGGISPTAILMYWRAWVPDAPVKAARHGNQVIMTPGNPLYFDATPDRNSIGNVYHFEPVPKGLTAEEAKSIMGAQANIWTEYIPSEKRTDYMFMPRMTALAEVLWTHKKDYDNYLQRLNVQYARLDQLGVHYRLPDLDGFTEDNVFVDQGMLAVKAPLTGMTIRYTTDGSIPGMQSPVLPASLPITTPQTIRLAAFSPAGNRGDIYTLRYRQESYIKPVTTNPAKQGLQLDYFKGAFKTTTKIKATADSSMRVSNVIIPEGLGHGDAFGARLQGFVYVPETAIYSFFLTCDDGGRLYIGGKEVVNNDGWHAPLQKSGQIALEKGWHPLKVDFVEGGGGYTLKLEYSVNGGKLQPIQNSNLAL</sequence>
<dbReference type="PROSITE" id="PS51820">
    <property type="entry name" value="PA14"/>
    <property type="match status" value="1"/>
</dbReference>
<dbReference type="EMBL" id="QFFJ01000002">
    <property type="protein sequence ID" value="RBL90436.1"/>
    <property type="molecule type" value="Genomic_DNA"/>
</dbReference>
<dbReference type="Proteomes" id="UP000253410">
    <property type="component" value="Unassembled WGS sequence"/>
</dbReference>
<dbReference type="Pfam" id="PF07691">
    <property type="entry name" value="PA14"/>
    <property type="match status" value="1"/>
</dbReference>
<evidence type="ECO:0000313" key="10">
    <source>
        <dbReference type="Proteomes" id="UP000253410"/>
    </source>
</evidence>
<dbReference type="InterPro" id="IPR037524">
    <property type="entry name" value="PA14/GLEYA"/>
</dbReference>
<dbReference type="Gene3D" id="3.20.20.80">
    <property type="entry name" value="Glycosidases"/>
    <property type="match status" value="1"/>
</dbReference>
<accession>A0A365XVN4</accession>
<feature type="domain" description="PA14" evidence="8">
    <location>
        <begin position="628"/>
        <end position="764"/>
    </location>
</feature>
<feature type="chain" id="PRO_5016842021" description="beta-N-acetylhexosaminidase" evidence="7">
    <location>
        <begin position="24"/>
        <end position="767"/>
    </location>
</feature>
<comment type="caution">
    <text evidence="9">The sequence shown here is derived from an EMBL/GenBank/DDBJ whole genome shotgun (WGS) entry which is preliminary data.</text>
</comment>
<dbReference type="SUPFAM" id="SSF55545">
    <property type="entry name" value="beta-N-acetylhexosaminidase-like domain"/>
    <property type="match status" value="1"/>
</dbReference>
<protein>
    <recommendedName>
        <fullName evidence="3">beta-N-acetylhexosaminidase</fullName>
        <ecNumber evidence="3">3.2.1.52</ecNumber>
    </recommendedName>
</protein>
<dbReference type="Pfam" id="PF13290">
    <property type="entry name" value="CHB_HEX_C_1"/>
    <property type="match status" value="1"/>
</dbReference>
<dbReference type="Pfam" id="PF00728">
    <property type="entry name" value="Glyco_hydro_20"/>
    <property type="match status" value="1"/>
</dbReference>
<dbReference type="GO" id="GO:0004563">
    <property type="term" value="F:beta-N-acetylhexosaminidase activity"/>
    <property type="evidence" value="ECO:0007669"/>
    <property type="project" value="UniProtKB-EC"/>
</dbReference>
<dbReference type="GO" id="GO:0016020">
    <property type="term" value="C:membrane"/>
    <property type="evidence" value="ECO:0007669"/>
    <property type="project" value="TreeGrafter"/>
</dbReference>
<dbReference type="EC" id="3.2.1.52" evidence="3"/>
<keyword evidence="4" id="KW-0378">Hydrolase</keyword>
<gene>
    <name evidence="9" type="ORF">DF182_28665</name>
</gene>
<proteinExistence type="inferred from homology"/>
<organism evidence="9 10">
    <name type="scientific">Chitinophaga flava</name>
    <dbReference type="NCBI Taxonomy" id="2259036"/>
    <lineage>
        <taxon>Bacteria</taxon>
        <taxon>Pseudomonadati</taxon>
        <taxon>Bacteroidota</taxon>
        <taxon>Chitinophagia</taxon>
        <taxon>Chitinophagales</taxon>
        <taxon>Chitinophagaceae</taxon>
        <taxon>Chitinophaga</taxon>
    </lineage>
</organism>
<dbReference type="InterPro" id="IPR015882">
    <property type="entry name" value="HEX_bac_N"/>
</dbReference>
<comment type="catalytic activity">
    <reaction evidence="1">
        <text>Hydrolysis of terminal non-reducing N-acetyl-D-hexosamine residues in N-acetyl-beta-D-hexosaminides.</text>
        <dbReference type="EC" id="3.2.1.52"/>
    </reaction>
</comment>
<name>A0A365XVN4_9BACT</name>
<evidence type="ECO:0000313" key="9">
    <source>
        <dbReference type="EMBL" id="RBL90436.1"/>
    </source>
</evidence>
<keyword evidence="5" id="KW-0326">Glycosidase</keyword>
<dbReference type="InterPro" id="IPR059177">
    <property type="entry name" value="GH29D-like_dom"/>
</dbReference>
<evidence type="ECO:0000256" key="1">
    <source>
        <dbReference type="ARBA" id="ARBA00001231"/>
    </source>
</evidence>
<dbReference type="RefSeq" id="WP_113619184.1">
    <property type="nucleotide sequence ID" value="NZ_QFFJ01000002.1"/>
</dbReference>
<feature type="active site" description="Proton donor" evidence="6">
    <location>
        <position position="352"/>
    </location>
</feature>
<dbReference type="SUPFAM" id="SSF56988">
    <property type="entry name" value="Anthrax protective antigen"/>
    <property type="match status" value="1"/>
</dbReference>
<dbReference type="Pfam" id="PF02838">
    <property type="entry name" value="Glyco_hydro_20b"/>
    <property type="match status" value="1"/>
</dbReference>
<evidence type="ECO:0000256" key="5">
    <source>
        <dbReference type="ARBA" id="ARBA00023295"/>
    </source>
</evidence>
<dbReference type="InterPro" id="IPR017853">
    <property type="entry name" value="GH"/>
</dbReference>
<feature type="signal peptide" evidence="7">
    <location>
        <begin position="1"/>
        <end position="23"/>
    </location>
</feature>
<dbReference type="InterPro" id="IPR011658">
    <property type="entry name" value="PA14_dom"/>
</dbReference>
<keyword evidence="10" id="KW-1185">Reference proteome</keyword>
<dbReference type="PANTHER" id="PTHR22600:SF57">
    <property type="entry name" value="BETA-N-ACETYLHEXOSAMINIDASE"/>
    <property type="match status" value="1"/>
</dbReference>
<evidence type="ECO:0000256" key="2">
    <source>
        <dbReference type="ARBA" id="ARBA00006285"/>
    </source>
</evidence>
<reference evidence="9 10" key="1">
    <citation type="submission" date="2018-05" db="EMBL/GenBank/DDBJ databases">
        <title>Chitinophaga sp. K3CV102501T nov., isolated from isolated from a monsoon evergreen broad-leaved forest soil.</title>
        <authorList>
            <person name="Lv Y."/>
        </authorList>
    </citation>
    <scope>NUCLEOTIDE SEQUENCE [LARGE SCALE GENOMIC DNA]</scope>
    <source>
        <strain evidence="9 10">GDMCC 1.1325</strain>
    </source>
</reference>
<dbReference type="InterPro" id="IPR015883">
    <property type="entry name" value="Glyco_hydro_20_cat"/>
</dbReference>
<dbReference type="PRINTS" id="PR00738">
    <property type="entry name" value="GLHYDRLASE20"/>
</dbReference>
<dbReference type="AlphaFoldDB" id="A0A365XVN4"/>
<evidence type="ECO:0000256" key="6">
    <source>
        <dbReference type="PIRSR" id="PIRSR625705-1"/>
    </source>
</evidence>
<evidence type="ECO:0000259" key="8">
    <source>
        <dbReference type="PROSITE" id="PS51820"/>
    </source>
</evidence>
<keyword evidence="7" id="KW-0732">Signal</keyword>
<dbReference type="Gene3D" id="3.30.379.10">
    <property type="entry name" value="Chitobiase/beta-hexosaminidase domain 2-like"/>
    <property type="match status" value="1"/>
</dbReference>